<accession>A0AAW6T5H0</accession>
<name>A0AAW6T5H0_9MICO</name>
<feature type="domain" description="Major facilitator superfamily (MFS) profile" evidence="6">
    <location>
        <begin position="168"/>
        <end position="391"/>
    </location>
</feature>
<keyword evidence="3 5" id="KW-1133">Transmembrane helix</keyword>
<dbReference type="SUPFAM" id="SSF103473">
    <property type="entry name" value="MFS general substrate transporter"/>
    <property type="match status" value="1"/>
</dbReference>
<gene>
    <name evidence="7" type="ORF">QF206_01370</name>
</gene>
<keyword evidence="4 5" id="KW-0472">Membrane</keyword>
<proteinExistence type="predicted"/>
<evidence type="ECO:0000313" key="7">
    <source>
        <dbReference type="EMBL" id="MDI2097618.1"/>
    </source>
</evidence>
<dbReference type="EMBL" id="JASATX010000001">
    <property type="protein sequence ID" value="MDI2097618.1"/>
    <property type="molecule type" value="Genomic_DNA"/>
</dbReference>
<feature type="transmembrane region" description="Helical" evidence="5">
    <location>
        <begin position="143"/>
        <end position="164"/>
    </location>
</feature>
<dbReference type="Proteomes" id="UP001321506">
    <property type="component" value="Unassembled WGS sequence"/>
</dbReference>
<dbReference type="RefSeq" id="WP_281487406.1">
    <property type="nucleotide sequence ID" value="NZ_JASATX010000001.1"/>
</dbReference>
<dbReference type="InterPro" id="IPR011701">
    <property type="entry name" value="MFS"/>
</dbReference>
<feature type="transmembrane region" description="Helical" evidence="5">
    <location>
        <begin position="365"/>
        <end position="385"/>
    </location>
</feature>
<feature type="transmembrane region" description="Helical" evidence="5">
    <location>
        <begin position="70"/>
        <end position="95"/>
    </location>
</feature>
<protein>
    <submittedName>
        <fullName evidence="7">MFS transporter</fullName>
    </submittedName>
</protein>
<sequence>MSGGGREFAFDRRAWSVLIWQLVSRAPSGMLNLGLVFFGEGVLGSYAIGGMLVAAYNIAYAIGSPLAARLLSLIGTAPVLGTYAIVSAGALAALVTLTPSAPGALILAAVAGFTFPPVTPLARSMYPRIVGRAKLEPVFAVDAIAQEFIWIVGPLVATSAAWLVGPSAALLIAAGVLLAGVSVFAALPATRRYGNLHGIAMASRSTVKGHLDLRLVAILIAVGFFLVGTGGTIELFVVAHFGYDNPAAGIALAAISVGSLVGGILIGKRPLRSGALPLRLGLALSGLVAATFSDNVIWLVIALFISGVGVAPAFAGLHTIIATRVPDDRTALTYSLSHSGQLIGLAVGTALAGALVESVSAHAALWASIGSMAIAVAIATAAPVLRRGLER</sequence>
<feature type="transmembrane region" description="Helical" evidence="5">
    <location>
        <begin position="170"/>
        <end position="190"/>
    </location>
</feature>
<feature type="transmembrane region" description="Helical" evidence="5">
    <location>
        <begin position="101"/>
        <end position="122"/>
    </location>
</feature>
<keyword evidence="2 5" id="KW-0812">Transmembrane</keyword>
<keyword evidence="8" id="KW-1185">Reference proteome</keyword>
<evidence type="ECO:0000313" key="8">
    <source>
        <dbReference type="Proteomes" id="UP001321506"/>
    </source>
</evidence>
<dbReference type="InterPro" id="IPR036259">
    <property type="entry name" value="MFS_trans_sf"/>
</dbReference>
<evidence type="ECO:0000256" key="2">
    <source>
        <dbReference type="ARBA" id="ARBA00022692"/>
    </source>
</evidence>
<dbReference type="GO" id="GO:0022857">
    <property type="term" value="F:transmembrane transporter activity"/>
    <property type="evidence" value="ECO:0007669"/>
    <property type="project" value="InterPro"/>
</dbReference>
<reference evidence="7 8" key="1">
    <citation type="submission" date="2023-04" db="EMBL/GenBank/DDBJ databases">
        <title>Klugiella caeni sp. nov. isolated from the sludge of biochemical tank.</title>
        <authorList>
            <person name="Geng K."/>
        </authorList>
    </citation>
    <scope>NUCLEOTIDE SEQUENCE [LARGE SCALE GENOMIC DNA]</scope>
    <source>
        <strain evidence="7 8">YN-L-19</strain>
    </source>
</reference>
<dbReference type="Pfam" id="PF13347">
    <property type="entry name" value="MFS_2"/>
    <property type="match status" value="1"/>
</dbReference>
<dbReference type="PROSITE" id="PS50850">
    <property type="entry name" value="MFS"/>
    <property type="match status" value="1"/>
</dbReference>
<dbReference type="PANTHER" id="PTHR23542">
    <property type="match status" value="1"/>
</dbReference>
<dbReference type="InterPro" id="IPR020846">
    <property type="entry name" value="MFS_dom"/>
</dbReference>
<comment type="subcellular location">
    <subcellularLocation>
        <location evidence="1">Cell membrane</location>
        <topology evidence="1">Multi-pass membrane protein</topology>
    </subcellularLocation>
</comment>
<feature type="transmembrane region" description="Helical" evidence="5">
    <location>
        <begin position="35"/>
        <end position="58"/>
    </location>
</feature>
<dbReference type="PANTHER" id="PTHR23542:SF1">
    <property type="entry name" value="MAJOR FACILITATOR SUPERFAMILY (MFS) PROFILE DOMAIN-CONTAINING PROTEIN"/>
    <property type="match status" value="1"/>
</dbReference>
<feature type="transmembrane region" description="Helical" evidence="5">
    <location>
        <begin position="211"/>
        <end position="241"/>
    </location>
</feature>
<comment type="caution">
    <text evidence="7">The sequence shown here is derived from an EMBL/GenBank/DDBJ whole genome shotgun (WGS) entry which is preliminary data.</text>
</comment>
<feature type="transmembrane region" description="Helical" evidence="5">
    <location>
        <begin position="342"/>
        <end position="359"/>
    </location>
</feature>
<evidence type="ECO:0000256" key="4">
    <source>
        <dbReference type="ARBA" id="ARBA00023136"/>
    </source>
</evidence>
<feature type="transmembrane region" description="Helical" evidence="5">
    <location>
        <begin position="274"/>
        <end position="292"/>
    </location>
</feature>
<dbReference type="GO" id="GO:0005886">
    <property type="term" value="C:plasma membrane"/>
    <property type="evidence" value="ECO:0007669"/>
    <property type="project" value="UniProtKB-SubCell"/>
</dbReference>
<evidence type="ECO:0000256" key="1">
    <source>
        <dbReference type="ARBA" id="ARBA00004651"/>
    </source>
</evidence>
<feature type="transmembrane region" description="Helical" evidence="5">
    <location>
        <begin position="298"/>
        <end position="321"/>
    </location>
</feature>
<feature type="transmembrane region" description="Helical" evidence="5">
    <location>
        <begin position="247"/>
        <end position="267"/>
    </location>
</feature>
<evidence type="ECO:0000256" key="5">
    <source>
        <dbReference type="SAM" id="Phobius"/>
    </source>
</evidence>
<evidence type="ECO:0000256" key="3">
    <source>
        <dbReference type="ARBA" id="ARBA00022989"/>
    </source>
</evidence>
<evidence type="ECO:0000259" key="6">
    <source>
        <dbReference type="PROSITE" id="PS50850"/>
    </source>
</evidence>
<dbReference type="AlphaFoldDB" id="A0AAW6T5H0"/>
<organism evidence="7 8">
    <name type="scientific">Ruicaihuangia caeni</name>
    <dbReference type="NCBI Taxonomy" id="3042517"/>
    <lineage>
        <taxon>Bacteria</taxon>
        <taxon>Bacillati</taxon>
        <taxon>Actinomycetota</taxon>
        <taxon>Actinomycetes</taxon>
        <taxon>Micrococcales</taxon>
        <taxon>Microbacteriaceae</taxon>
        <taxon>Ruicaihuangia</taxon>
    </lineage>
</organism>
<dbReference type="Gene3D" id="1.20.1250.20">
    <property type="entry name" value="MFS general substrate transporter like domains"/>
    <property type="match status" value="1"/>
</dbReference>
<dbReference type="Pfam" id="PF07690">
    <property type="entry name" value="MFS_1"/>
    <property type="match status" value="1"/>
</dbReference>